<sequence>MRVFEKLCVAAVVVGGVSLGAGAAGAAVAPAPSGLSFVDDSLAGSSAGVPGFLSSGIPDVGSSAGSVGSLPALASFSANLGLCGATTASSVPLCVPG</sequence>
<dbReference type="HOGENOM" id="CLU_2343884_0_0_11"/>
<reference evidence="2 3" key="1">
    <citation type="journal article" date="2014" name="Appl. Environ. Microbiol.">
        <title>Insights into the Microbial Degradation of Rubber and Gutta-Percha by Analysis of the Complete Genome of Nocardia nova SH22a.</title>
        <authorList>
            <person name="Luo Q."/>
            <person name="Hiessl S."/>
            <person name="Poehlein A."/>
            <person name="Daniel R."/>
            <person name="Steinbuchel A."/>
        </authorList>
    </citation>
    <scope>NUCLEOTIDE SEQUENCE [LARGE SCALE GENOMIC DNA]</scope>
    <source>
        <strain evidence="2">SH22a</strain>
    </source>
</reference>
<proteinExistence type="predicted"/>
<dbReference type="EMBL" id="CP006850">
    <property type="protein sequence ID" value="AHH20109.1"/>
    <property type="molecule type" value="Genomic_DNA"/>
</dbReference>
<evidence type="ECO:0000313" key="3">
    <source>
        <dbReference type="Proteomes" id="UP000019150"/>
    </source>
</evidence>
<dbReference type="STRING" id="1415166.NONO_c53290"/>
<evidence type="ECO:0000256" key="1">
    <source>
        <dbReference type="SAM" id="SignalP"/>
    </source>
</evidence>
<dbReference type="AlphaFoldDB" id="W5TLT6"/>
<gene>
    <name evidence="2" type="ORF">NONO_c53290</name>
</gene>
<accession>W5TLT6</accession>
<feature type="signal peptide" evidence="1">
    <location>
        <begin position="1"/>
        <end position="26"/>
    </location>
</feature>
<dbReference type="Proteomes" id="UP000019150">
    <property type="component" value="Chromosome"/>
</dbReference>
<organism evidence="2 3">
    <name type="scientific">Nocardia nova SH22a</name>
    <dbReference type="NCBI Taxonomy" id="1415166"/>
    <lineage>
        <taxon>Bacteria</taxon>
        <taxon>Bacillati</taxon>
        <taxon>Actinomycetota</taxon>
        <taxon>Actinomycetes</taxon>
        <taxon>Mycobacteriales</taxon>
        <taxon>Nocardiaceae</taxon>
        <taxon>Nocardia</taxon>
    </lineage>
</organism>
<name>W5TLT6_9NOCA</name>
<keyword evidence="3" id="KW-1185">Reference proteome</keyword>
<feature type="chain" id="PRO_5004873649" evidence="1">
    <location>
        <begin position="27"/>
        <end position="97"/>
    </location>
</feature>
<dbReference type="RefSeq" id="WP_025351490.1">
    <property type="nucleotide sequence ID" value="NZ_CP006850.1"/>
</dbReference>
<dbReference type="KEGG" id="nno:NONO_c53290"/>
<dbReference type="PATRIC" id="fig|1415166.3.peg.5494"/>
<evidence type="ECO:0000313" key="2">
    <source>
        <dbReference type="EMBL" id="AHH20109.1"/>
    </source>
</evidence>
<protein>
    <submittedName>
        <fullName evidence="2">Putative secreted protein</fullName>
    </submittedName>
</protein>
<dbReference type="OrthoDB" id="4569654at2"/>
<keyword evidence="1" id="KW-0732">Signal</keyword>